<evidence type="ECO:0000313" key="2">
    <source>
        <dbReference type="Proteomes" id="UP000037069"/>
    </source>
</evidence>
<dbReference type="AlphaFoldDB" id="A0A0L0CH96"/>
<proteinExistence type="predicted"/>
<sequence length="92" mass="10057">MIIVAVAKTRKRKKRSSISSGRLMISSDFSQLRAGSNTKYITSDEWSDILRVVNYHVNQSIAAGVPQNTILLDIPMTLLALTVAIGGYTSTD</sequence>
<name>A0A0L0CH96_LUCCU</name>
<reference evidence="1 2" key="1">
    <citation type="journal article" date="2015" name="Nat. Commun.">
        <title>Lucilia cuprina genome unlocks parasitic fly biology to underpin future interventions.</title>
        <authorList>
            <person name="Anstead C.A."/>
            <person name="Korhonen P.K."/>
            <person name="Young N.D."/>
            <person name="Hall R.S."/>
            <person name="Jex A.R."/>
            <person name="Murali S.C."/>
            <person name="Hughes D.S."/>
            <person name="Lee S.F."/>
            <person name="Perry T."/>
            <person name="Stroehlein A.J."/>
            <person name="Ansell B.R."/>
            <person name="Breugelmans B."/>
            <person name="Hofmann A."/>
            <person name="Qu J."/>
            <person name="Dugan S."/>
            <person name="Lee S.L."/>
            <person name="Chao H."/>
            <person name="Dinh H."/>
            <person name="Han Y."/>
            <person name="Doddapaneni H.V."/>
            <person name="Worley K.C."/>
            <person name="Muzny D.M."/>
            <person name="Ioannidis P."/>
            <person name="Waterhouse R.M."/>
            <person name="Zdobnov E.M."/>
            <person name="James P.J."/>
            <person name="Bagnall N.H."/>
            <person name="Kotze A.C."/>
            <person name="Gibbs R.A."/>
            <person name="Richards S."/>
            <person name="Batterham P."/>
            <person name="Gasser R.B."/>
        </authorList>
    </citation>
    <scope>NUCLEOTIDE SEQUENCE [LARGE SCALE GENOMIC DNA]</scope>
    <source>
        <strain evidence="1 2">LS</strain>
        <tissue evidence="1">Full body</tissue>
    </source>
</reference>
<dbReference type="Proteomes" id="UP000037069">
    <property type="component" value="Unassembled WGS sequence"/>
</dbReference>
<accession>A0A0L0CH96</accession>
<gene>
    <name evidence="1" type="ORF">FF38_01024</name>
</gene>
<evidence type="ECO:0000313" key="1">
    <source>
        <dbReference type="EMBL" id="KNC31611.1"/>
    </source>
</evidence>
<keyword evidence="2" id="KW-1185">Reference proteome</keyword>
<organism evidence="1 2">
    <name type="scientific">Lucilia cuprina</name>
    <name type="common">Green bottle fly</name>
    <name type="synonym">Australian sheep blowfly</name>
    <dbReference type="NCBI Taxonomy" id="7375"/>
    <lineage>
        <taxon>Eukaryota</taxon>
        <taxon>Metazoa</taxon>
        <taxon>Ecdysozoa</taxon>
        <taxon>Arthropoda</taxon>
        <taxon>Hexapoda</taxon>
        <taxon>Insecta</taxon>
        <taxon>Pterygota</taxon>
        <taxon>Neoptera</taxon>
        <taxon>Endopterygota</taxon>
        <taxon>Diptera</taxon>
        <taxon>Brachycera</taxon>
        <taxon>Muscomorpha</taxon>
        <taxon>Oestroidea</taxon>
        <taxon>Calliphoridae</taxon>
        <taxon>Luciliinae</taxon>
        <taxon>Lucilia</taxon>
    </lineage>
</organism>
<dbReference type="EMBL" id="JRES01000408">
    <property type="protein sequence ID" value="KNC31611.1"/>
    <property type="molecule type" value="Genomic_DNA"/>
</dbReference>
<comment type="caution">
    <text evidence="1">The sequence shown here is derived from an EMBL/GenBank/DDBJ whole genome shotgun (WGS) entry which is preliminary data.</text>
</comment>
<protein>
    <submittedName>
        <fullName evidence="1">Uncharacterized protein</fullName>
    </submittedName>
</protein>